<dbReference type="PANTHER" id="PTHR44899">
    <property type="entry name" value="CAMK FAMILY PROTEIN KINASE"/>
    <property type="match status" value="1"/>
</dbReference>
<evidence type="ECO:0000256" key="1">
    <source>
        <dbReference type="ARBA" id="ARBA00012513"/>
    </source>
</evidence>
<dbReference type="EMBL" id="KZ505801">
    <property type="protein sequence ID" value="PKU44822.1"/>
    <property type="molecule type" value="Genomic_DNA"/>
</dbReference>
<dbReference type="EC" id="2.7.11.1" evidence="1"/>
<reference evidence="16" key="1">
    <citation type="submission" date="2017-11" db="EMBL/GenBank/DDBJ databases">
        <authorList>
            <person name="Lima N.C."/>
            <person name="Parody-Merino A.M."/>
            <person name="Battley P.F."/>
            <person name="Fidler A.E."/>
            <person name="Prosdocimi F."/>
        </authorList>
    </citation>
    <scope>NUCLEOTIDE SEQUENCE [LARGE SCALE GENOMIC DNA]</scope>
</reference>
<keyword evidence="16" id="KW-1185">Reference proteome</keyword>
<evidence type="ECO:0000313" key="15">
    <source>
        <dbReference type="EMBL" id="PKU44822.1"/>
    </source>
</evidence>
<feature type="region of interest" description="Disordered" evidence="13">
    <location>
        <begin position="31"/>
        <end position="54"/>
    </location>
</feature>
<evidence type="ECO:0000256" key="7">
    <source>
        <dbReference type="ARBA" id="ARBA00022777"/>
    </source>
</evidence>
<accession>A0A2I0UFJ5</accession>
<keyword evidence="3" id="KW-0808">Transferase</keyword>
<keyword evidence="7" id="KW-0418">Kinase</keyword>
<dbReference type="FunFam" id="3.30.40.10:FF:000077">
    <property type="entry name" value="E3 ubiquitin-protein ligase SH3RF1 isoform X1"/>
    <property type="match status" value="1"/>
</dbReference>
<dbReference type="InterPro" id="IPR001841">
    <property type="entry name" value="Znf_RING"/>
</dbReference>
<dbReference type="PANTHER" id="PTHR44899:SF4">
    <property type="entry name" value="SERINE_THREONINE-PROTEIN KINASE NEK1"/>
    <property type="match status" value="1"/>
</dbReference>
<dbReference type="InterPro" id="IPR013083">
    <property type="entry name" value="Znf_RING/FYVE/PHD"/>
</dbReference>
<feature type="region of interest" description="Disordered" evidence="13">
    <location>
        <begin position="100"/>
        <end position="128"/>
    </location>
</feature>
<dbReference type="Pfam" id="PF00097">
    <property type="entry name" value="zf-C3HC4"/>
    <property type="match status" value="1"/>
</dbReference>
<dbReference type="GO" id="GO:0004674">
    <property type="term" value="F:protein serine/threonine kinase activity"/>
    <property type="evidence" value="ECO:0007669"/>
    <property type="project" value="UniProtKB-KW"/>
</dbReference>
<evidence type="ECO:0000256" key="13">
    <source>
        <dbReference type="SAM" id="MobiDB-lite"/>
    </source>
</evidence>
<dbReference type="PROSITE" id="PS00518">
    <property type="entry name" value="ZF_RING_1"/>
    <property type="match status" value="1"/>
</dbReference>
<evidence type="ECO:0000256" key="4">
    <source>
        <dbReference type="ARBA" id="ARBA00022723"/>
    </source>
</evidence>
<evidence type="ECO:0000256" key="8">
    <source>
        <dbReference type="ARBA" id="ARBA00022833"/>
    </source>
</evidence>
<proteinExistence type="predicted"/>
<comment type="catalytic activity">
    <reaction evidence="11">
        <text>L-seryl-[protein] + ATP = O-phospho-L-seryl-[protein] + ADP + H(+)</text>
        <dbReference type="Rhea" id="RHEA:17989"/>
        <dbReference type="Rhea" id="RHEA-COMP:9863"/>
        <dbReference type="Rhea" id="RHEA-COMP:11604"/>
        <dbReference type="ChEBI" id="CHEBI:15378"/>
        <dbReference type="ChEBI" id="CHEBI:29999"/>
        <dbReference type="ChEBI" id="CHEBI:30616"/>
        <dbReference type="ChEBI" id="CHEBI:83421"/>
        <dbReference type="ChEBI" id="CHEBI:456216"/>
        <dbReference type="EC" id="2.7.11.1"/>
    </reaction>
</comment>
<protein>
    <recommendedName>
        <fullName evidence="1">non-specific serine/threonine protein kinase</fullName>
        <ecNumber evidence="1">2.7.11.1</ecNumber>
    </recommendedName>
</protein>
<organism evidence="15 16">
    <name type="scientific">Limosa lapponica baueri</name>
    <dbReference type="NCBI Taxonomy" id="1758121"/>
    <lineage>
        <taxon>Eukaryota</taxon>
        <taxon>Metazoa</taxon>
        <taxon>Chordata</taxon>
        <taxon>Craniata</taxon>
        <taxon>Vertebrata</taxon>
        <taxon>Euteleostomi</taxon>
        <taxon>Archelosauria</taxon>
        <taxon>Archosauria</taxon>
        <taxon>Dinosauria</taxon>
        <taxon>Saurischia</taxon>
        <taxon>Theropoda</taxon>
        <taxon>Coelurosauria</taxon>
        <taxon>Aves</taxon>
        <taxon>Neognathae</taxon>
        <taxon>Neoaves</taxon>
        <taxon>Charadriiformes</taxon>
        <taxon>Scolopacidae</taxon>
        <taxon>Limosa</taxon>
    </lineage>
</organism>
<dbReference type="InterPro" id="IPR018957">
    <property type="entry name" value="Znf_C3HC4_RING-type"/>
</dbReference>
<dbReference type="GO" id="GO:0008270">
    <property type="term" value="F:zinc ion binding"/>
    <property type="evidence" value="ECO:0007669"/>
    <property type="project" value="UniProtKB-KW"/>
</dbReference>
<keyword evidence="6 12" id="KW-0863">Zinc-finger</keyword>
<evidence type="ECO:0000256" key="6">
    <source>
        <dbReference type="ARBA" id="ARBA00022771"/>
    </source>
</evidence>
<evidence type="ECO:0000256" key="9">
    <source>
        <dbReference type="ARBA" id="ARBA00022840"/>
    </source>
</evidence>
<dbReference type="InterPro" id="IPR017907">
    <property type="entry name" value="Znf_RING_CS"/>
</dbReference>
<dbReference type="SUPFAM" id="SSF57850">
    <property type="entry name" value="RING/U-box"/>
    <property type="match status" value="1"/>
</dbReference>
<evidence type="ECO:0000256" key="11">
    <source>
        <dbReference type="ARBA" id="ARBA00048679"/>
    </source>
</evidence>
<keyword evidence="8" id="KW-0862">Zinc</keyword>
<evidence type="ECO:0000256" key="10">
    <source>
        <dbReference type="ARBA" id="ARBA00047899"/>
    </source>
</evidence>
<evidence type="ECO:0000313" key="16">
    <source>
        <dbReference type="Proteomes" id="UP000233556"/>
    </source>
</evidence>
<dbReference type="GO" id="GO:0005524">
    <property type="term" value="F:ATP binding"/>
    <property type="evidence" value="ECO:0007669"/>
    <property type="project" value="UniProtKB-KW"/>
</dbReference>
<reference evidence="16" key="2">
    <citation type="submission" date="2017-12" db="EMBL/GenBank/DDBJ databases">
        <title>Genome sequence of the Bar-tailed Godwit (Limosa lapponica baueri).</title>
        <authorList>
            <person name="Lima N.C.B."/>
            <person name="Parody-Merino A.M."/>
            <person name="Battley P.F."/>
            <person name="Fidler A.E."/>
            <person name="Prosdocimi F."/>
        </authorList>
    </citation>
    <scope>NUCLEOTIDE SEQUENCE [LARGE SCALE GENOMIC DNA]</scope>
</reference>
<keyword evidence="9" id="KW-0067">ATP-binding</keyword>
<dbReference type="Gene3D" id="3.30.40.10">
    <property type="entry name" value="Zinc/RING finger domain, C3HC4 (zinc finger)"/>
    <property type="match status" value="1"/>
</dbReference>
<dbReference type="AlphaFoldDB" id="A0A2I0UFJ5"/>
<evidence type="ECO:0000256" key="3">
    <source>
        <dbReference type="ARBA" id="ARBA00022679"/>
    </source>
</evidence>
<comment type="catalytic activity">
    <reaction evidence="10">
        <text>L-threonyl-[protein] + ATP = O-phospho-L-threonyl-[protein] + ADP + H(+)</text>
        <dbReference type="Rhea" id="RHEA:46608"/>
        <dbReference type="Rhea" id="RHEA-COMP:11060"/>
        <dbReference type="Rhea" id="RHEA-COMP:11605"/>
        <dbReference type="ChEBI" id="CHEBI:15378"/>
        <dbReference type="ChEBI" id="CHEBI:30013"/>
        <dbReference type="ChEBI" id="CHEBI:30616"/>
        <dbReference type="ChEBI" id="CHEBI:61977"/>
        <dbReference type="ChEBI" id="CHEBI:456216"/>
        <dbReference type="EC" id="2.7.11.1"/>
    </reaction>
</comment>
<feature type="domain" description="RING-type" evidence="14">
    <location>
        <begin position="220"/>
        <end position="248"/>
    </location>
</feature>
<evidence type="ECO:0000259" key="14">
    <source>
        <dbReference type="PROSITE" id="PS50089"/>
    </source>
</evidence>
<gene>
    <name evidence="15" type="ORF">llap_4885</name>
</gene>
<dbReference type="OrthoDB" id="248923at2759"/>
<dbReference type="InterPro" id="IPR051131">
    <property type="entry name" value="NEK_Ser/Thr_kinase_NIMA"/>
</dbReference>
<keyword evidence="4" id="KW-0479">Metal-binding</keyword>
<dbReference type="PROSITE" id="PS50089">
    <property type="entry name" value="ZF_RING_2"/>
    <property type="match status" value="1"/>
</dbReference>
<name>A0A2I0UFJ5_LIMLA</name>
<keyword evidence="2" id="KW-0723">Serine/threonine-protein kinase</keyword>
<sequence>MLRTCSLPDLYKLYRTLVDVPSIADVQHQHNLETDDTEDEQAKEGPSDSEDIMFGEADTDLQELRASMEQLLREQPSEEFSEEEESTLKANVIACITNGTELEEGDENNPSSESALNEEWQSDNSDGEIASECEECDSIFSHLEELRYNLEQEIGFDKFIEVYEKIKAIHEDEDENIDTCSTIVQTILGNEHKHLYAKILHLVMADGAYQEERLDASAKVLPCQHTFCKRCLLGIVSSRNELRCPECRTLVDCNVDELPSNILLVRLLDGIKQRPRKPSAGGGTGSTNALRVPVNTVANCGSKDLQTSQVGQQQRVQARSPPVRKVNLNKYYKEASAVSKPVWSSPEL</sequence>
<keyword evidence="5" id="KW-0547">Nucleotide-binding</keyword>
<evidence type="ECO:0000256" key="12">
    <source>
        <dbReference type="PROSITE-ProRule" id="PRU00175"/>
    </source>
</evidence>
<evidence type="ECO:0000256" key="5">
    <source>
        <dbReference type="ARBA" id="ARBA00022741"/>
    </source>
</evidence>
<evidence type="ECO:0000256" key="2">
    <source>
        <dbReference type="ARBA" id="ARBA00022527"/>
    </source>
</evidence>
<dbReference type="Proteomes" id="UP000233556">
    <property type="component" value="Unassembled WGS sequence"/>
</dbReference>